<dbReference type="InterPro" id="IPR046531">
    <property type="entry name" value="DUF6596"/>
</dbReference>
<evidence type="ECO:0000259" key="1">
    <source>
        <dbReference type="Pfam" id="PF04542"/>
    </source>
</evidence>
<protein>
    <submittedName>
        <fullName evidence="4">RNA polymerase sigma factor</fullName>
    </submittedName>
</protein>
<dbReference type="Pfam" id="PF20239">
    <property type="entry name" value="DUF6596"/>
    <property type="match status" value="2"/>
</dbReference>
<reference evidence="4 5" key="1">
    <citation type="submission" date="2019-02" db="EMBL/GenBank/DDBJ databases">
        <title>Deep-cultivation of Planctomycetes and their phenomic and genomic characterization uncovers novel biology.</title>
        <authorList>
            <person name="Wiegand S."/>
            <person name="Jogler M."/>
            <person name="Boedeker C."/>
            <person name="Pinto D."/>
            <person name="Vollmers J."/>
            <person name="Rivas-Marin E."/>
            <person name="Kohn T."/>
            <person name="Peeters S.H."/>
            <person name="Heuer A."/>
            <person name="Rast P."/>
            <person name="Oberbeckmann S."/>
            <person name="Bunk B."/>
            <person name="Jeske O."/>
            <person name="Meyerdierks A."/>
            <person name="Storesund J.E."/>
            <person name="Kallscheuer N."/>
            <person name="Luecker S."/>
            <person name="Lage O.M."/>
            <person name="Pohl T."/>
            <person name="Merkel B.J."/>
            <person name="Hornburger P."/>
            <person name="Mueller R.-W."/>
            <person name="Bruemmer F."/>
            <person name="Labrenz M."/>
            <person name="Spormann A.M."/>
            <person name="Op den Camp H."/>
            <person name="Overmann J."/>
            <person name="Amann R."/>
            <person name="Jetten M.S.M."/>
            <person name="Mascher T."/>
            <person name="Medema M.H."/>
            <person name="Devos D.P."/>
            <person name="Kaster A.-K."/>
            <person name="Ovreas L."/>
            <person name="Rohde M."/>
            <person name="Galperin M.Y."/>
            <person name="Jogler C."/>
        </authorList>
    </citation>
    <scope>NUCLEOTIDE SEQUENCE [LARGE SCALE GENOMIC DNA]</scope>
    <source>
        <strain evidence="4 5">Pla133</strain>
    </source>
</reference>
<feature type="domain" description="DUF6596" evidence="3">
    <location>
        <begin position="193"/>
        <end position="236"/>
    </location>
</feature>
<dbReference type="InterPro" id="IPR013324">
    <property type="entry name" value="RNA_pol_sigma_r3/r4-like"/>
</dbReference>
<evidence type="ECO:0000259" key="3">
    <source>
        <dbReference type="Pfam" id="PF20239"/>
    </source>
</evidence>
<gene>
    <name evidence="4" type="ORF">Pla133_31450</name>
</gene>
<feature type="domain" description="RNA polymerase sigma factor 70 region 4 type 2" evidence="2">
    <location>
        <begin position="125"/>
        <end position="175"/>
    </location>
</feature>
<dbReference type="KEGG" id="pbap:Pla133_31450"/>
<feature type="domain" description="DUF6596" evidence="3">
    <location>
        <begin position="261"/>
        <end position="314"/>
    </location>
</feature>
<dbReference type="Proteomes" id="UP000316921">
    <property type="component" value="Chromosome"/>
</dbReference>
<dbReference type="EMBL" id="CP036287">
    <property type="protein sequence ID" value="QDU68053.1"/>
    <property type="molecule type" value="Genomic_DNA"/>
</dbReference>
<evidence type="ECO:0000313" key="4">
    <source>
        <dbReference type="EMBL" id="QDU68053.1"/>
    </source>
</evidence>
<sequence length="449" mass="48437">MAAAAGDVPARIDAIYRADSRRVLATLIRRLGDFDLAEEALSDAFAEALRRWPSEGIPAYPRAWLVAAGRFRALDALRRRARRDASLAVVAERIERDAEGYRSTSAPGLAALDGELVDDRLRLVFTCCHPALAPEGQVALTLREVCGLATEEIASAFLTAPSTIAQRIVRAKTKIRDEQLPYEVPGPAEWPARLAGVLQVVYLVFNEGHHASSGATLVRADLCAEAIRLGRLVLGLIDGGDETPSAARRDLGLEPRRSSGATEAAGLLALMLLNDARRSARLDVAGDLVTLEFQDRALWDRGQIAEGVALVERALANRNFGAYTLQAAIAAVHAESPSAEATDWPQIVGLYDLLLRVAPSPVVELNRAVAVAMRDGPAVGLALVDALFAGAAGRELERYLPAHATRADLCRRLGRGDEAAAAYRRALALARQAPERRYFERRLAELETA</sequence>
<accession>A0A518BM64</accession>
<feature type="domain" description="RNA polymerase sigma-70 region 2" evidence="1">
    <location>
        <begin position="16"/>
        <end position="83"/>
    </location>
</feature>
<evidence type="ECO:0000259" key="2">
    <source>
        <dbReference type="Pfam" id="PF08281"/>
    </source>
</evidence>
<dbReference type="InterPro" id="IPR007627">
    <property type="entry name" value="RNA_pol_sigma70_r2"/>
</dbReference>
<dbReference type="InterPro" id="IPR013249">
    <property type="entry name" value="RNA_pol_sigma70_r4_t2"/>
</dbReference>
<keyword evidence="5" id="KW-1185">Reference proteome</keyword>
<dbReference type="Gene3D" id="1.10.1740.10">
    <property type="match status" value="1"/>
</dbReference>
<dbReference type="PANTHER" id="PTHR47756:SF2">
    <property type="entry name" value="BLL6612 PROTEIN"/>
    <property type="match status" value="1"/>
</dbReference>
<dbReference type="AlphaFoldDB" id="A0A518BM64"/>
<dbReference type="Gene3D" id="1.10.10.10">
    <property type="entry name" value="Winged helix-like DNA-binding domain superfamily/Winged helix DNA-binding domain"/>
    <property type="match status" value="1"/>
</dbReference>
<dbReference type="GO" id="GO:0006352">
    <property type="term" value="P:DNA-templated transcription initiation"/>
    <property type="evidence" value="ECO:0007669"/>
    <property type="project" value="InterPro"/>
</dbReference>
<dbReference type="InterPro" id="IPR036388">
    <property type="entry name" value="WH-like_DNA-bd_sf"/>
</dbReference>
<dbReference type="Pfam" id="PF04542">
    <property type="entry name" value="Sigma70_r2"/>
    <property type="match status" value="1"/>
</dbReference>
<name>A0A518BM64_9BACT</name>
<organism evidence="4 5">
    <name type="scientific">Engelhardtia mirabilis</name>
    <dbReference type="NCBI Taxonomy" id="2528011"/>
    <lineage>
        <taxon>Bacteria</taxon>
        <taxon>Pseudomonadati</taxon>
        <taxon>Planctomycetota</taxon>
        <taxon>Planctomycetia</taxon>
        <taxon>Planctomycetia incertae sedis</taxon>
        <taxon>Engelhardtia</taxon>
    </lineage>
</organism>
<dbReference type="GO" id="GO:0016987">
    <property type="term" value="F:sigma factor activity"/>
    <property type="evidence" value="ECO:0007669"/>
    <property type="project" value="InterPro"/>
</dbReference>
<dbReference type="RefSeq" id="WP_145066741.1">
    <property type="nucleotide sequence ID" value="NZ_CP036287.1"/>
</dbReference>
<dbReference type="SUPFAM" id="SSF88659">
    <property type="entry name" value="Sigma3 and sigma4 domains of RNA polymerase sigma factors"/>
    <property type="match status" value="1"/>
</dbReference>
<evidence type="ECO:0000313" key="5">
    <source>
        <dbReference type="Proteomes" id="UP000316921"/>
    </source>
</evidence>
<dbReference type="SUPFAM" id="SSF88946">
    <property type="entry name" value="Sigma2 domain of RNA polymerase sigma factors"/>
    <property type="match status" value="1"/>
</dbReference>
<dbReference type="InterPro" id="IPR013325">
    <property type="entry name" value="RNA_pol_sigma_r2"/>
</dbReference>
<proteinExistence type="predicted"/>
<dbReference type="Pfam" id="PF08281">
    <property type="entry name" value="Sigma70_r4_2"/>
    <property type="match status" value="1"/>
</dbReference>
<dbReference type="GO" id="GO:0003677">
    <property type="term" value="F:DNA binding"/>
    <property type="evidence" value="ECO:0007669"/>
    <property type="project" value="InterPro"/>
</dbReference>
<dbReference type="PANTHER" id="PTHR47756">
    <property type="entry name" value="BLL6612 PROTEIN-RELATED"/>
    <property type="match status" value="1"/>
</dbReference>